<feature type="domain" description="HTH cro/C1-type" evidence="1">
    <location>
        <begin position="15"/>
        <end position="71"/>
    </location>
</feature>
<dbReference type="GO" id="GO:0003677">
    <property type="term" value="F:DNA binding"/>
    <property type="evidence" value="ECO:0007669"/>
    <property type="project" value="InterPro"/>
</dbReference>
<dbReference type="PROSITE" id="PS50943">
    <property type="entry name" value="HTH_CROC1"/>
    <property type="match status" value="1"/>
</dbReference>
<dbReference type="Gene3D" id="3.40.50.300">
    <property type="entry name" value="P-loop containing nucleotide triphosphate hydrolases"/>
    <property type="match status" value="1"/>
</dbReference>
<dbReference type="Proteomes" id="UP000034838">
    <property type="component" value="Unassembled WGS sequence"/>
</dbReference>
<comment type="caution">
    <text evidence="2">The sequence shown here is derived from an EMBL/GenBank/DDBJ whole genome shotgun (WGS) entry which is preliminary data.</text>
</comment>
<dbReference type="SMART" id="SM00530">
    <property type="entry name" value="HTH_XRE"/>
    <property type="match status" value="1"/>
</dbReference>
<proteinExistence type="predicted"/>
<sequence length="469" mass="49672">MTNRQARSAEFGAVLRGAREKAGLTQEQLAGLSTVSIRAIRDLERGRVVRPRKDTVRLLADAMRLGDTGRAALELAADSASVGKALHDVYSPELACPPMPVHTLFGRELELRALADLLGGERERLVTVVGLPGVGKSRLAQEAALQVHRRGDIPVLWLPMDGAGRTPEQAVHRPRTALANWVRPLVSEGGRYDELASFIADRPTLLVLDGHEVTPATSPALTYLLHSCRRLRILLTSRRPHHLSGGRLLPLAPLPAVPAPGPPPISGPAAMPPLPGDSLSARRPAVELMLSYVSHLRPDLLLTDSVIAVVAEICEALDGIPQALEAATSWLLLYSLEQLREMARESPLALVDGAPPLTLGGATPLGELLAAVRAGLPDRQADLLAAMAPPASSWTVDDVAGALGVPAARAAQDVHALLLHGLIRQFPAEPGGAGGPGRFAVLRLVRDLVLVGRRSDEDEAPRLLATGAA</sequence>
<evidence type="ECO:0000259" key="1">
    <source>
        <dbReference type="PROSITE" id="PS50943"/>
    </source>
</evidence>
<dbReference type="InterPro" id="IPR041664">
    <property type="entry name" value="AAA_16"/>
</dbReference>
<dbReference type="AlphaFoldDB" id="A0A1J4PWU9"/>
<dbReference type="RefSeq" id="WP_053055603.1">
    <property type="nucleotide sequence ID" value="NZ_LBDA02000055.1"/>
</dbReference>
<name>A0A1J4PWU9_9ACTN</name>
<accession>A0A1J4PWU9</accession>
<dbReference type="PANTHER" id="PTHR47691:SF3">
    <property type="entry name" value="HTH-TYPE TRANSCRIPTIONAL REGULATOR RV0890C-RELATED"/>
    <property type="match status" value="1"/>
</dbReference>
<protein>
    <recommendedName>
        <fullName evidence="1">HTH cro/C1-type domain-containing protein</fullName>
    </recommendedName>
</protein>
<dbReference type="PANTHER" id="PTHR47691">
    <property type="entry name" value="REGULATOR-RELATED"/>
    <property type="match status" value="1"/>
</dbReference>
<dbReference type="OrthoDB" id="3427187at2"/>
<keyword evidence="3" id="KW-1185">Reference proteome</keyword>
<dbReference type="InterPro" id="IPR010982">
    <property type="entry name" value="Lambda_DNA-bd_dom_sf"/>
</dbReference>
<evidence type="ECO:0000313" key="2">
    <source>
        <dbReference type="EMBL" id="OIK25178.1"/>
    </source>
</evidence>
<dbReference type="InterPro" id="IPR027417">
    <property type="entry name" value="P-loop_NTPase"/>
</dbReference>
<dbReference type="EMBL" id="LBDA02000055">
    <property type="protein sequence ID" value="OIK25178.1"/>
    <property type="molecule type" value="Genomic_DNA"/>
</dbReference>
<dbReference type="InterPro" id="IPR001387">
    <property type="entry name" value="Cro/C1-type_HTH"/>
</dbReference>
<gene>
    <name evidence="2" type="ORF">VT52_023495</name>
</gene>
<dbReference type="Pfam" id="PF13191">
    <property type="entry name" value="AAA_16"/>
    <property type="match status" value="1"/>
</dbReference>
<evidence type="ECO:0000313" key="3">
    <source>
        <dbReference type="Proteomes" id="UP000034838"/>
    </source>
</evidence>
<dbReference type="CDD" id="cd00093">
    <property type="entry name" value="HTH_XRE"/>
    <property type="match status" value="1"/>
</dbReference>
<dbReference type="Gene3D" id="1.10.260.40">
    <property type="entry name" value="lambda repressor-like DNA-binding domains"/>
    <property type="match status" value="1"/>
</dbReference>
<reference evidence="2" key="1">
    <citation type="submission" date="2016-10" db="EMBL/GenBank/DDBJ databases">
        <title>Genome sequence of Streptomyces malaysiense MUSC 136.</title>
        <authorList>
            <person name="Lee L.-H."/>
            <person name="Ser H.-L."/>
        </authorList>
    </citation>
    <scope>NUCLEOTIDE SEQUENCE [LARGE SCALE GENOMIC DNA]</scope>
    <source>
        <strain evidence="2">MUSC 136</strain>
    </source>
</reference>
<dbReference type="SUPFAM" id="SSF47413">
    <property type="entry name" value="lambda repressor-like DNA-binding domains"/>
    <property type="match status" value="1"/>
</dbReference>
<dbReference type="Pfam" id="PF13560">
    <property type="entry name" value="HTH_31"/>
    <property type="match status" value="1"/>
</dbReference>
<dbReference type="SUPFAM" id="SSF52540">
    <property type="entry name" value="P-loop containing nucleoside triphosphate hydrolases"/>
    <property type="match status" value="1"/>
</dbReference>
<organism evidence="2 3">
    <name type="scientific">Streptomyces malaysiense</name>
    <dbReference type="NCBI Taxonomy" id="1428626"/>
    <lineage>
        <taxon>Bacteria</taxon>
        <taxon>Bacillati</taxon>
        <taxon>Actinomycetota</taxon>
        <taxon>Actinomycetes</taxon>
        <taxon>Kitasatosporales</taxon>
        <taxon>Streptomycetaceae</taxon>
        <taxon>Streptomyces</taxon>
    </lineage>
</organism>